<keyword evidence="7" id="KW-0347">Helicase</keyword>
<dbReference type="InterPro" id="IPR014862">
    <property type="entry name" value="TrwC"/>
</dbReference>
<comment type="caution">
    <text evidence="7">The sequence shown here is derived from an EMBL/GenBank/DDBJ whole genome shotgun (WGS) entry which is preliminary data.</text>
</comment>
<dbReference type="NCBIfam" id="TIGR02760">
    <property type="entry name" value="TraI_TIGR"/>
    <property type="match status" value="1"/>
</dbReference>
<feature type="domain" description="TrwC relaxase" evidence="3">
    <location>
        <begin position="10"/>
        <end position="283"/>
    </location>
</feature>
<dbReference type="NCBIfam" id="NF041492">
    <property type="entry name" value="MobF"/>
    <property type="match status" value="1"/>
</dbReference>
<dbReference type="GO" id="GO:0005524">
    <property type="term" value="F:ATP binding"/>
    <property type="evidence" value="ECO:0007669"/>
    <property type="project" value="InterPro"/>
</dbReference>
<feature type="compositionally biased region" description="Basic and acidic residues" evidence="1">
    <location>
        <begin position="1673"/>
        <end position="1683"/>
    </location>
</feature>
<dbReference type="InterPro" id="IPR014059">
    <property type="entry name" value="TraI/TrwC_relax"/>
</dbReference>
<dbReference type="InterPro" id="IPR009767">
    <property type="entry name" value="DNA_helicase_TraI_C"/>
</dbReference>
<dbReference type="InterPro" id="IPR054558">
    <property type="entry name" value="TraI_hel_assoc_DBD_N"/>
</dbReference>
<evidence type="ECO:0000259" key="6">
    <source>
        <dbReference type="Pfam" id="PF22232"/>
    </source>
</evidence>
<evidence type="ECO:0000313" key="7">
    <source>
        <dbReference type="EMBL" id="MJY20642.1"/>
    </source>
</evidence>
<dbReference type="Gene3D" id="6.10.250.110">
    <property type="match status" value="1"/>
</dbReference>
<evidence type="ECO:0000259" key="2">
    <source>
        <dbReference type="Pfam" id="PF07057"/>
    </source>
</evidence>
<dbReference type="EMBL" id="RTTD01000053">
    <property type="protein sequence ID" value="MJY20642.1"/>
    <property type="molecule type" value="Genomic_DNA"/>
</dbReference>
<feature type="domain" description="TraI helicase-associated ssDBD N-terminal" evidence="6">
    <location>
        <begin position="437"/>
        <end position="535"/>
    </location>
</feature>
<dbReference type="Gene3D" id="3.40.50.300">
    <property type="entry name" value="P-loop containing nucleotide triphosphate hydrolases"/>
    <property type="match status" value="2"/>
</dbReference>
<dbReference type="Proteomes" id="UP000839535">
    <property type="component" value="Unassembled WGS sequence"/>
</dbReference>
<proteinExistence type="predicted"/>
<dbReference type="Pfam" id="PF07057">
    <property type="entry name" value="TraI_C"/>
    <property type="match status" value="1"/>
</dbReference>
<protein>
    <submittedName>
        <fullName evidence="7">Conjugative transfer relaxase/helicase TraI</fullName>
    </submittedName>
</protein>
<dbReference type="InterPro" id="IPR027417">
    <property type="entry name" value="P-loop_NTPase"/>
</dbReference>
<feature type="region of interest" description="Disordered" evidence="1">
    <location>
        <begin position="62"/>
        <end position="81"/>
    </location>
</feature>
<name>A0A3R0QEF7_SALEN</name>
<evidence type="ECO:0000259" key="4">
    <source>
        <dbReference type="Pfam" id="PF18272"/>
    </source>
</evidence>
<organism evidence="7">
    <name type="scientific">Salmonella enteritidis</name>
    <dbReference type="NCBI Taxonomy" id="149539"/>
    <lineage>
        <taxon>Bacteria</taxon>
        <taxon>Pseudomonadati</taxon>
        <taxon>Pseudomonadota</taxon>
        <taxon>Gammaproteobacteria</taxon>
        <taxon>Enterobacterales</taxon>
        <taxon>Enterobacteriaceae</taxon>
        <taxon>Salmonella</taxon>
    </lineage>
</organism>
<evidence type="ECO:0000256" key="1">
    <source>
        <dbReference type="SAM" id="MobiDB-lite"/>
    </source>
</evidence>
<dbReference type="GO" id="GO:0016818">
    <property type="term" value="F:hydrolase activity, acting on acid anhydrides, in phosphorus-containing anhydrides"/>
    <property type="evidence" value="ECO:0007669"/>
    <property type="project" value="InterPro"/>
</dbReference>
<dbReference type="CDD" id="cd18809">
    <property type="entry name" value="SF1_C_RecD"/>
    <property type="match status" value="1"/>
</dbReference>
<dbReference type="CDD" id="cd17933">
    <property type="entry name" value="DEXSc_RecD-like"/>
    <property type="match status" value="1"/>
</dbReference>
<gene>
    <name evidence="7" type="ORF">DTI44_20225</name>
</gene>
<dbReference type="NCBIfam" id="NF011300">
    <property type="entry name" value="PRK14712.1"/>
    <property type="match status" value="1"/>
</dbReference>
<dbReference type="SUPFAM" id="SSF55464">
    <property type="entry name" value="Origin of replication-binding domain, RBD-like"/>
    <property type="match status" value="1"/>
</dbReference>
<dbReference type="NCBIfam" id="TIGR02686">
    <property type="entry name" value="relax_trwC"/>
    <property type="match status" value="1"/>
</dbReference>
<dbReference type="Gene3D" id="6.10.140.290">
    <property type="match status" value="1"/>
</dbReference>
<feature type="region of interest" description="Disordered" evidence="1">
    <location>
        <begin position="1736"/>
        <end position="1755"/>
    </location>
</feature>
<evidence type="ECO:0000259" key="5">
    <source>
        <dbReference type="Pfam" id="PF18340"/>
    </source>
</evidence>
<sequence>MMSIAQVRSAGSAAGYYSDRDNYYVLSSMEERWAGKGAEQLGLQGAVDKDVFTRVLEGRLPDGADLSRQQDGSNKHRPGYDLTFSAPKSVSLMAMLAGDKRLTEAHNQAVDIAVRQVEALASTRVMTDGQSETVLTGNLVMALFNHDTSRDQEPQLHTHAVVANVTQHDGEWKTLSSDKVGKTGFIENVYANQIAFGKIYRAVLKEKVEALGYETEVVGKHGMWEMPGVPVEAFSSRSQAIREAVGEDASLKSRDVAALDTRKSKQHVDPEVKMAEWMQTLKDTGFDVSAYREAADRRAEIQAAQPVPSQEQPDIQQAVTQAIAGLSDRKVQFTYTDVLARTVGMLPPEAGVIEKARAGIDEAISREQLIPLDREKGLFTSGIHVLDELSVRALSSDIMKQNRVTIHPEKSVPRTGSYSDAVSVLAQDRPSLAIISGQGGAAGQRERVAELTMMAREQGREVQIIAADRRSQTNLKQDERLSGELITGRRQLQEGMSFSPGSTVIVDQSEKLSLKETLTLLDGAARHNVQVLITDSGQRTGTGSALMAMKEAGVNSYRWQGGQQTPATVISEPDRNVRYARLAGDFVAAVKAGEESVAQVSGVREQAILAGMIRSELKTQGILGQQDTTMTALSSVWLDSRNRYLRDMYREGMVMEQWNPEKRSHDRYVIDRVTAQSHSLTLRDAQGETQMVRISALDSSWSLFRPEKIPVADGERLMVTGKIPGLRVSGGDRLQVSAVNDGMMTVIAPGRAEPASLPVGDSPFTALKLENGWVETPGHSVSDSAKVFASVTQMAMDNATLNGLARSGRDVRLYSSLDETRTAEKLSRHPSFTVVSEQIKARAGEVSLETAISLQKAGLHTPAQQALHLAIPVVESKKLAFSQVELLTEAKSFAAEGTGFAELGREIDAQIKRGDLLHVDVAKGYGTDLLISRASYDAEKSILQHILEGKEAVTPLMERVPGELMETLTSGQRAATRMILETKDRFTVVQGYAGVGKTTQFRALMSAVNLLPGSERPRVVGLGPTHRAVGEMRSAGVEAQTLASFLHDTQLQQRSGEMPDFSNTLFLLDESSMVGNTDMARAYALIAAGGGRAVASGDTDQLQAIAPGQPFRLQQARSAADVAIMKEIVRQTPELRDAVYSLINRDVNKALSGLENVKPVQVPRLKGVWAPENSVTEFSRLQERELAKAAQEAEKKGEAFPDVPVTLYEAIVRDYTGRTPEAREQTLIVTHLNEDRRVLNSMIHDVREKAGELGEQQADIPVLTTANIRDGELRRLSTWEAHPGALALVDNVYHRIAGISKEDGLITLEDKAGNTRLISPREAAAEGVTLYNPETIRVGAGDRMRFTKSDRERGYVANSVWTVTAVSGDSVTLSDGKQTRVVRPGQDRAEQHIDLAYAITAHGAQGASETFAIALEGTEGGRKQMAGFESAYVALSRMKQHVQVYTDDRQSWVKAINSAEQKGTAHDVLEPKSGREMMNAERLFSTARELRDVAAGRAVLRNAGLAQGDSRARFIAPGRKYPQPYVALPAFDRNGKAAGIWLNPLTTDDGAGLRGFSGEGRVKGSEEAQFVAMQGSRNGESLLAADMQDGVRIARDNPDSGVVVRIAGDGRPWNPGAITGGRVWGDIPDSSVQPGAGNGEPVMVEILAQRQAEEAVRRETEQRAAEIVRKMAEDKPDLPEEKTAQTVREIAGQEQDRMTPPEQETPLPESVLREPVRERETIREVARENRVRERLQQMEQEMVRDLQKEKTPGGD</sequence>
<feature type="region of interest" description="Disordered" evidence="1">
    <location>
        <begin position="1673"/>
        <end position="1719"/>
    </location>
</feature>
<dbReference type="NCBIfam" id="NF010263">
    <property type="entry name" value="PRK13709.1"/>
    <property type="match status" value="1"/>
</dbReference>
<keyword evidence="7" id="KW-0067">ATP-binding</keyword>
<dbReference type="Pfam" id="PF08751">
    <property type="entry name" value="TrwC"/>
    <property type="match status" value="1"/>
</dbReference>
<dbReference type="GO" id="GO:0003677">
    <property type="term" value="F:DNA binding"/>
    <property type="evidence" value="ECO:0007669"/>
    <property type="project" value="InterPro"/>
</dbReference>
<dbReference type="SUPFAM" id="SSF52540">
    <property type="entry name" value="P-loop containing nucleoside triphosphate hydrolases"/>
    <property type="match status" value="2"/>
</dbReference>
<dbReference type="Pfam" id="PF18272">
    <property type="entry name" value="ssDNA_TraI_N"/>
    <property type="match status" value="1"/>
</dbReference>
<reference evidence="7" key="1">
    <citation type="submission" date="2018-07" db="EMBL/GenBank/DDBJ databases">
        <authorList>
            <consortium name="GenomeTrakr network: Whole genome sequencing for foodborne pathogen traceback"/>
        </authorList>
    </citation>
    <scope>NUCLEOTIDE SEQUENCE [LARGE SCALE GENOMIC DNA]</scope>
    <source>
        <strain evidence="7">NC_WHO_S053</strain>
    </source>
</reference>
<feature type="domain" description="DNA helicase TraI type C-terminal" evidence="2">
    <location>
        <begin position="1464"/>
        <end position="1621"/>
    </location>
</feature>
<dbReference type="InterPro" id="IPR040987">
    <property type="entry name" value="TraI_N"/>
</dbReference>
<dbReference type="Gene3D" id="2.30.30.940">
    <property type="match status" value="1"/>
</dbReference>
<evidence type="ECO:0000259" key="3">
    <source>
        <dbReference type="Pfam" id="PF08751"/>
    </source>
</evidence>
<keyword evidence="7" id="KW-0547">Nucleotide-binding</keyword>
<dbReference type="Pfam" id="PF18340">
    <property type="entry name" value="TraI_2B"/>
    <property type="match status" value="1"/>
</dbReference>
<dbReference type="InterPro" id="IPR014129">
    <property type="entry name" value="Conjug_relaxase_TraI"/>
</dbReference>
<dbReference type="InterPro" id="IPR040668">
    <property type="entry name" value="TraI_2B"/>
</dbReference>
<dbReference type="Pfam" id="PF22232">
    <property type="entry name" value="TraI_hel_assoc_N"/>
    <property type="match status" value="1"/>
</dbReference>
<dbReference type="Pfam" id="PF13604">
    <property type="entry name" value="AAA_30"/>
    <property type="match status" value="1"/>
</dbReference>
<feature type="domain" description="TraI 2B/2B-like" evidence="5">
    <location>
        <begin position="632"/>
        <end position="711"/>
    </location>
</feature>
<accession>A0A3R0QEF7</accession>
<dbReference type="GO" id="GO:0003678">
    <property type="term" value="F:DNA helicase activity"/>
    <property type="evidence" value="ECO:0007669"/>
    <property type="project" value="InterPro"/>
</dbReference>
<keyword evidence="7" id="KW-0378">Hydrolase</keyword>
<feature type="domain" description="TraI N-terminal subdomain" evidence="4">
    <location>
        <begin position="574"/>
        <end position="626"/>
    </location>
</feature>